<sequence>VGIAGCNCKEVTSIVKEAKGKYIEVEEELTTRVIPIGYVNSIYITEDFSGHYRALIAVEIKPTTRTTANKPYIVELYSLAFGFALTCSCNQSYCTANPPIPSLSCSTFNPLLVTTAGHS</sequence>
<proteinExistence type="predicted"/>
<name>X1BZS9_9ZZZZ</name>
<dbReference type="AlphaFoldDB" id="X1BZS9"/>
<organism evidence="1">
    <name type="scientific">marine sediment metagenome</name>
    <dbReference type="NCBI Taxonomy" id="412755"/>
    <lineage>
        <taxon>unclassified sequences</taxon>
        <taxon>metagenomes</taxon>
        <taxon>ecological metagenomes</taxon>
    </lineage>
</organism>
<protein>
    <submittedName>
        <fullName evidence="1">Uncharacterized protein</fullName>
    </submittedName>
</protein>
<gene>
    <name evidence="1" type="ORF">S01H4_28574</name>
</gene>
<accession>X1BZS9</accession>
<feature type="non-terminal residue" evidence="1">
    <location>
        <position position="1"/>
    </location>
</feature>
<evidence type="ECO:0000313" key="1">
    <source>
        <dbReference type="EMBL" id="GAG86612.1"/>
    </source>
</evidence>
<reference evidence="1" key="1">
    <citation type="journal article" date="2014" name="Front. Microbiol.">
        <title>High frequency of phylogenetically diverse reductive dehalogenase-homologous genes in deep subseafloor sedimentary metagenomes.</title>
        <authorList>
            <person name="Kawai M."/>
            <person name="Futagami T."/>
            <person name="Toyoda A."/>
            <person name="Takaki Y."/>
            <person name="Nishi S."/>
            <person name="Hori S."/>
            <person name="Arai W."/>
            <person name="Tsubouchi T."/>
            <person name="Morono Y."/>
            <person name="Uchiyama I."/>
            <person name="Ito T."/>
            <person name="Fujiyama A."/>
            <person name="Inagaki F."/>
            <person name="Takami H."/>
        </authorList>
    </citation>
    <scope>NUCLEOTIDE SEQUENCE</scope>
    <source>
        <strain evidence="1">Expedition CK06-06</strain>
    </source>
</reference>
<dbReference type="EMBL" id="BART01014252">
    <property type="protein sequence ID" value="GAG86612.1"/>
    <property type="molecule type" value="Genomic_DNA"/>
</dbReference>
<comment type="caution">
    <text evidence="1">The sequence shown here is derived from an EMBL/GenBank/DDBJ whole genome shotgun (WGS) entry which is preliminary data.</text>
</comment>